<comment type="cofactor">
    <cofactor evidence="1">
        <name>FAD</name>
        <dbReference type="ChEBI" id="CHEBI:57692"/>
    </cofactor>
</comment>
<evidence type="ECO:0000256" key="2">
    <source>
        <dbReference type="ARBA" id="ARBA00007330"/>
    </source>
</evidence>
<dbReference type="InterPro" id="IPR036188">
    <property type="entry name" value="FAD/NAD-bd_sf"/>
</dbReference>
<dbReference type="Gene3D" id="3.50.50.60">
    <property type="entry name" value="FAD/NAD(P)-binding domain"/>
    <property type="match status" value="1"/>
</dbReference>
<keyword evidence="3" id="KW-0285">Flavoprotein</keyword>
<organism evidence="9 10">
    <name type="scientific">Tahibacter amnicola</name>
    <dbReference type="NCBI Taxonomy" id="2976241"/>
    <lineage>
        <taxon>Bacteria</taxon>
        <taxon>Pseudomonadati</taxon>
        <taxon>Pseudomonadota</taxon>
        <taxon>Gammaproteobacteria</taxon>
        <taxon>Lysobacterales</taxon>
        <taxon>Rhodanobacteraceae</taxon>
        <taxon>Tahibacter</taxon>
    </lineage>
</organism>
<dbReference type="EC" id="1.1.5.3" evidence="9"/>
<dbReference type="SUPFAM" id="SSF51905">
    <property type="entry name" value="FAD/NAD(P)-binding domain"/>
    <property type="match status" value="1"/>
</dbReference>
<feature type="domain" description="FAD dependent oxidoreductase" evidence="7">
    <location>
        <begin position="9"/>
        <end position="364"/>
    </location>
</feature>
<dbReference type="PANTHER" id="PTHR11985:SF15">
    <property type="entry name" value="GLYCEROL-3-PHOSPHATE DEHYDROGENASE, MITOCHONDRIAL"/>
    <property type="match status" value="1"/>
</dbReference>
<dbReference type="NCBIfam" id="NF008899">
    <property type="entry name" value="PRK12266.1"/>
    <property type="match status" value="1"/>
</dbReference>
<proteinExistence type="inferred from homology"/>
<dbReference type="InterPro" id="IPR031656">
    <property type="entry name" value="DAO_C"/>
</dbReference>
<dbReference type="Pfam" id="PF01266">
    <property type="entry name" value="DAO"/>
    <property type="match status" value="1"/>
</dbReference>
<dbReference type="EMBL" id="CP104694">
    <property type="protein sequence ID" value="UXI70265.1"/>
    <property type="molecule type" value="Genomic_DNA"/>
</dbReference>
<keyword evidence="5 9" id="KW-0560">Oxidoreductase</keyword>
<evidence type="ECO:0000256" key="4">
    <source>
        <dbReference type="ARBA" id="ARBA00022827"/>
    </source>
</evidence>
<dbReference type="NCBIfam" id="NF009906">
    <property type="entry name" value="PRK13369.1"/>
    <property type="match status" value="1"/>
</dbReference>
<evidence type="ECO:0000313" key="10">
    <source>
        <dbReference type="Proteomes" id="UP001064632"/>
    </source>
</evidence>
<dbReference type="InterPro" id="IPR038299">
    <property type="entry name" value="DAO_C_sf"/>
</dbReference>
<dbReference type="Proteomes" id="UP001064632">
    <property type="component" value="Chromosome"/>
</dbReference>
<dbReference type="Gene3D" id="1.10.8.870">
    <property type="entry name" value="Alpha-glycerophosphate oxidase, cap domain"/>
    <property type="match status" value="1"/>
</dbReference>
<dbReference type="PRINTS" id="PR01001">
    <property type="entry name" value="FADG3PDH"/>
</dbReference>
<feature type="domain" description="Alpha-glycerophosphate oxidase C-terminal" evidence="8">
    <location>
        <begin position="387"/>
        <end position="485"/>
    </location>
</feature>
<feature type="compositionally biased region" description="Basic residues" evidence="6">
    <location>
        <begin position="502"/>
        <end position="514"/>
    </location>
</feature>
<sequence>MTHQETRVDLLVVGGGVNGAAIARDAIGRGLSVLLCEKDDIAAHTSSASTKLIHGGLRYLEHQEFALVAKSLAERKRLLDTAPHIIWPQGFILPHQSHLRPAWMIRAGLFLYDRLGGWPDRRLPGSRAVDLRAHPSGVPLRDSLVRGFQYSDACVLDTRLAVLNALDAAERGATVLTHTACIAARRDQAHWHADLRSDDGVMHSVTARALVNATGPWATRFLDGPAQLPHSHQVRLVKGSHVLVPALFGHEYAYIFQQPDRRFVFAIPYDGDFTLIGTTDVEFHGDPADVRVDDDEVAYLCEAASRYFKQAVLPQAVVWRYSGVRPLVEDRSARASEITRDYVLPFDGSAAPILTVLGGKITTSRRLAEEAVNTLSRALGVTRPAWTGGAPLPGGDLPGRDFHAFAADFARRHAWLPAPLALRLCRHYGTRASRILRDATTVTDLGEHFGAGLYAAEVDYLVDVEWARHADDILWRRTRLGLRMDASGQQRLRDHLQDRQPVRHARVTRAPHVL</sequence>
<evidence type="ECO:0000259" key="7">
    <source>
        <dbReference type="Pfam" id="PF01266"/>
    </source>
</evidence>
<evidence type="ECO:0000256" key="3">
    <source>
        <dbReference type="ARBA" id="ARBA00022630"/>
    </source>
</evidence>
<dbReference type="Gene3D" id="3.30.9.10">
    <property type="entry name" value="D-Amino Acid Oxidase, subunit A, domain 2"/>
    <property type="match status" value="1"/>
</dbReference>
<evidence type="ECO:0000313" key="9">
    <source>
        <dbReference type="EMBL" id="UXI70265.1"/>
    </source>
</evidence>
<protein>
    <submittedName>
        <fullName evidence="9">Glycerol-3-phosphate dehydrogenase</fullName>
        <ecNumber evidence="9">1.1.5.3</ecNumber>
    </submittedName>
</protein>
<keyword evidence="4" id="KW-0274">FAD</keyword>
<dbReference type="GO" id="GO:0004368">
    <property type="term" value="F:glycerol-3-phosphate dehydrogenase (quinone) activity"/>
    <property type="evidence" value="ECO:0007669"/>
    <property type="project" value="UniProtKB-EC"/>
</dbReference>
<evidence type="ECO:0000259" key="8">
    <source>
        <dbReference type="Pfam" id="PF16901"/>
    </source>
</evidence>
<reference evidence="9" key="1">
    <citation type="submission" date="2022-09" db="EMBL/GenBank/DDBJ databases">
        <title>Tahibacter sp. nov., isolated from a fresh water.</title>
        <authorList>
            <person name="Baek J.H."/>
            <person name="Lee J.K."/>
            <person name="Kim J.M."/>
            <person name="Jeon C.O."/>
        </authorList>
    </citation>
    <scope>NUCLEOTIDE SEQUENCE</scope>
    <source>
        <strain evidence="9">W38</strain>
    </source>
</reference>
<dbReference type="Pfam" id="PF16901">
    <property type="entry name" value="DAO_C"/>
    <property type="match status" value="1"/>
</dbReference>
<keyword evidence="10" id="KW-1185">Reference proteome</keyword>
<feature type="region of interest" description="Disordered" evidence="6">
    <location>
        <begin position="491"/>
        <end position="514"/>
    </location>
</feature>
<comment type="similarity">
    <text evidence="2">Belongs to the FAD-dependent glycerol-3-phosphate dehydrogenase family.</text>
</comment>
<evidence type="ECO:0000256" key="6">
    <source>
        <dbReference type="SAM" id="MobiDB-lite"/>
    </source>
</evidence>
<accession>A0ABY6BMI4</accession>
<dbReference type="PANTHER" id="PTHR11985">
    <property type="entry name" value="GLYCEROL-3-PHOSPHATE DEHYDROGENASE"/>
    <property type="match status" value="1"/>
</dbReference>
<feature type="compositionally biased region" description="Basic and acidic residues" evidence="6">
    <location>
        <begin position="491"/>
        <end position="501"/>
    </location>
</feature>
<name>A0ABY6BMI4_9GAMM</name>
<dbReference type="InterPro" id="IPR000447">
    <property type="entry name" value="G3P_DH_FAD-dep"/>
</dbReference>
<evidence type="ECO:0000256" key="1">
    <source>
        <dbReference type="ARBA" id="ARBA00001974"/>
    </source>
</evidence>
<dbReference type="RefSeq" id="WP_261697216.1">
    <property type="nucleotide sequence ID" value="NZ_CP104694.1"/>
</dbReference>
<dbReference type="Gene3D" id="6.10.250.1890">
    <property type="match status" value="1"/>
</dbReference>
<dbReference type="InterPro" id="IPR006076">
    <property type="entry name" value="FAD-dep_OxRdtase"/>
</dbReference>
<evidence type="ECO:0000256" key="5">
    <source>
        <dbReference type="ARBA" id="ARBA00023002"/>
    </source>
</evidence>
<gene>
    <name evidence="9" type="primary">glpD</name>
    <name evidence="9" type="ORF">N4264_11700</name>
</gene>